<dbReference type="EMBL" id="BDMD01000006">
    <property type="protein sequence ID" value="GBF08438.1"/>
    <property type="molecule type" value="Genomic_DNA"/>
</dbReference>
<reference evidence="2 3" key="1">
    <citation type="submission" date="2017-02" db="EMBL/GenBank/DDBJ databases">
        <title>isolation and characterization of a novel temperate virus Aeropyrum globular virus 1 infecting hyperthermophilic archaeon Aeropyrum.</title>
        <authorList>
            <person name="Yumiya M."/>
            <person name="Yoshida T."/>
            <person name="Sako Y."/>
        </authorList>
    </citation>
    <scope>NUCLEOTIDE SEQUENCE [LARGE SCALE GENOMIC DNA]</scope>
    <source>
        <strain evidence="2 3">YK1-12-2013</strain>
    </source>
</reference>
<feature type="transmembrane region" description="Helical" evidence="1">
    <location>
        <begin position="9"/>
        <end position="30"/>
    </location>
</feature>
<keyword evidence="1" id="KW-0472">Membrane</keyword>
<evidence type="ECO:0000313" key="2">
    <source>
        <dbReference type="EMBL" id="GBF08438.1"/>
    </source>
</evidence>
<dbReference type="GeneID" id="41583246"/>
<dbReference type="Proteomes" id="UP000291213">
    <property type="component" value="Unassembled WGS sequence"/>
</dbReference>
<organism evidence="2 3">
    <name type="scientific">Aeropyrum pernix</name>
    <dbReference type="NCBI Taxonomy" id="56636"/>
    <lineage>
        <taxon>Archaea</taxon>
        <taxon>Thermoproteota</taxon>
        <taxon>Thermoprotei</taxon>
        <taxon>Desulfurococcales</taxon>
        <taxon>Desulfurococcaceae</taxon>
        <taxon>Aeropyrum</taxon>
    </lineage>
</organism>
<name>A0A401H7T9_AERPX</name>
<gene>
    <name evidence="2" type="ORF">apy_01630</name>
</gene>
<protein>
    <submittedName>
        <fullName evidence="2">Uncharacterized protein</fullName>
    </submittedName>
</protein>
<dbReference type="OrthoDB" id="373723at2157"/>
<accession>A0A401H7T9</accession>
<sequence>MRSGGSSRPLVTGVVFIAVGIVLGVAYPYLILDSNVEKFLAIVRYTLIAVSIIVGALFISTGSILIYGWLKFHAKGSGEE</sequence>
<dbReference type="AlphaFoldDB" id="A0A401H7T9"/>
<comment type="caution">
    <text evidence="2">The sequence shown here is derived from an EMBL/GenBank/DDBJ whole genome shotgun (WGS) entry which is preliminary data.</text>
</comment>
<proteinExistence type="predicted"/>
<keyword evidence="1" id="KW-1133">Transmembrane helix</keyword>
<feature type="transmembrane region" description="Helical" evidence="1">
    <location>
        <begin position="42"/>
        <end position="70"/>
    </location>
</feature>
<evidence type="ECO:0000256" key="1">
    <source>
        <dbReference type="SAM" id="Phobius"/>
    </source>
</evidence>
<dbReference type="RefSeq" id="WP_131159511.1">
    <property type="nucleotide sequence ID" value="NZ_BDMD01000006.1"/>
</dbReference>
<evidence type="ECO:0000313" key="3">
    <source>
        <dbReference type="Proteomes" id="UP000291213"/>
    </source>
</evidence>
<keyword evidence="1" id="KW-0812">Transmembrane</keyword>